<dbReference type="Pfam" id="PF14033">
    <property type="entry name" value="DUF4246"/>
    <property type="match status" value="1"/>
</dbReference>
<dbReference type="InterPro" id="IPR049192">
    <property type="entry name" value="DUF4246_C"/>
</dbReference>
<dbReference type="InterPro" id="IPR025340">
    <property type="entry name" value="DUF4246"/>
</dbReference>
<comment type="caution">
    <text evidence="2">The sequence shown here is derived from an EMBL/GenBank/DDBJ whole genome shotgun (WGS) entry which is preliminary data.</text>
</comment>
<keyword evidence="3" id="KW-1185">Reference proteome</keyword>
<dbReference type="PANTHER" id="PTHR33119">
    <property type="entry name" value="IFI3P"/>
    <property type="match status" value="1"/>
</dbReference>
<feature type="domain" description="DUF4246" evidence="1">
    <location>
        <begin position="1"/>
        <end position="151"/>
    </location>
</feature>
<dbReference type="Proteomes" id="UP000605986">
    <property type="component" value="Unassembled WGS sequence"/>
</dbReference>
<protein>
    <recommendedName>
        <fullName evidence="1">DUF4246 domain-containing protein</fullName>
    </recommendedName>
</protein>
<dbReference type="OrthoDB" id="415532at2759"/>
<organism evidence="2 3">
    <name type="scientific">Fusarium austroafricanum</name>
    <dbReference type="NCBI Taxonomy" id="2364996"/>
    <lineage>
        <taxon>Eukaryota</taxon>
        <taxon>Fungi</taxon>
        <taxon>Dikarya</taxon>
        <taxon>Ascomycota</taxon>
        <taxon>Pezizomycotina</taxon>
        <taxon>Sordariomycetes</taxon>
        <taxon>Hypocreomycetidae</taxon>
        <taxon>Hypocreales</taxon>
        <taxon>Nectriaceae</taxon>
        <taxon>Fusarium</taxon>
        <taxon>Fusarium concolor species complex</taxon>
    </lineage>
</organism>
<accession>A0A8H4K3G5</accession>
<dbReference type="AlphaFoldDB" id="A0A8H4K3G5"/>
<sequence>MASIELTPDKPSFPEGGWDVEGQMNEHIVGTALYYLDSENITPRSLQLRMQTNSYQEDWDVGQDSYTWMEQVYGARLSGGDCLQRYGSVETKQGRLLAFPNVFHHRVPPFELEDKTKPGHRRFIALWLVDPRTRIINTGNVPPQQHGWWTDKAFGNLEEKNANKVPRTLAKMMSEVAPDHDGLKAAVSAGSGKSLPKELIDMVEAETGNLAIPMSLDEAKEHRLKLMDERTRYERTAETKWSKVQYSFCEH</sequence>
<reference evidence="2" key="1">
    <citation type="submission" date="2020-01" db="EMBL/GenBank/DDBJ databases">
        <title>Identification and distribution of gene clusters putatively required for synthesis of sphingolipid metabolism inhibitors in phylogenetically diverse species of the filamentous fungus Fusarium.</title>
        <authorList>
            <person name="Kim H.-S."/>
            <person name="Busman M."/>
            <person name="Brown D.W."/>
            <person name="Divon H."/>
            <person name="Uhlig S."/>
            <person name="Proctor R.H."/>
        </authorList>
    </citation>
    <scope>NUCLEOTIDE SEQUENCE</scope>
    <source>
        <strain evidence="2">NRRL 53441</strain>
    </source>
</reference>
<evidence type="ECO:0000313" key="3">
    <source>
        <dbReference type="Proteomes" id="UP000605986"/>
    </source>
</evidence>
<evidence type="ECO:0000313" key="2">
    <source>
        <dbReference type="EMBL" id="KAF4443980.1"/>
    </source>
</evidence>
<proteinExistence type="predicted"/>
<evidence type="ECO:0000259" key="1">
    <source>
        <dbReference type="Pfam" id="PF14033"/>
    </source>
</evidence>
<dbReference type="EMBL" id="JAADJG010000559">
    <property type="protein sequence ID" value="KAF4443980.1"/>
    <property type="molecule type" value="Genomic_DNA"/>
</dbReference>
<dbReference type="PANTHER" id="PTHR33119:SF1">
    <property type="entry name" value="FE2OG DIOXYGENASE DOMAIN-CONTAINING PROTEIN"/>
    <property type="match status" value="1"/>
</dbReference>
<name>A0A8H4K3G5_9HYPO</name>
<gene>
    <name evidence="2" type="ORF">F53441_11275</name>
</gene>